<dbReference type="EMBL" id="KQ947418">
    <property type="protein sequence ID" value="KUJ15457.1"/>
    <property type="molecule type" value="Genomic_DNA"/>
</dbReference>
<accession>A0A194X6M6</accession>
<dbReference type="InParanoid" id="A0A194X6M6"/>
<keyword evidence="2" id="KW-1185">Reference proteome</keyword>
<sequence length="81" mass="8817">MSLTSAPSLAVTARNDTRLPREIHVPVVSSVLLLSSRKLTLRSSSGCQRFPPSLVHPTLLWAATCLQLALWSTGMCLWSAQ</sequence>
<dbReference type="AlphaFoldDB" id="A0A194X6M6"/>
<proteinExistence type="predicted"/>
<dbReference type="KEGG" id="psco:LY89DRAFT_686205"/>
<reference evidence="1 2" key="1">
    <citation type="submission" date="2015-10" db="EMBL/GenBank/DDBJ databases">
        <title>Full genome of DAOMC 229536 Phialocephala scopiformis, a fungal endophyte of spruce producing the potent anti-insectan compound rugulosin.</title>
        <authorList>
            <consortium name="DOE Joint Genome Institute"/>
            <person name="Walker A.K."/>
            <person name="Frasz S.L."/>
            <person name="Seifert K.A."/>
            <person name="Miller J.D."/>
            <person name="Mondo S.J."/>
            <person name="Labutti K."/>
            <person name="Lipzen A."/>
            <person name="Dockter R."/>
            <person name="Kennedy M."/>
            <person name="Grigoriev I.V."/>
            <person name="Spatafora J.W."/>
        </authorList>
    </citation>
    <scope>NUCLEOTIDE SEQUENCE [LARGE SCALE GENOMIC DNA]</scope>
    <source>
        <strain evidence="1 2">CBS 120377</strain>
    </source>
</reference>
<protein>
    <submittedName>
        <fullName evidence="1">Uncharacterized protein</fullName>
    </submittedName>
</protein>
<evidence type="ECO:0000313" key="1">
    <source>
        <dbReference type="EMBL" id="KUJ15457.1"/>
    </source>
</evidence>
<dbReference type="GeneID" id="28824959"/>
<dbReference type="Proteomes" id="UP000070700">
    <property type="component" value="Unassembled WGS sequence"/>
</dbReference>
<dbReference type="RefSeq" id="XP_018069812.1">
    <property type="nucleotide sequence ID" value="XM_018215233.1"/>
</dbReference>
<gene>
    <name evidence="1" type="ORF">LY89DRAFT_686205</name>
</gene>
<organism evidence="1 2">
    <name type="scientific">Mollisia scopiformis</name>
    <name type="common">Conifer needle endophyte fungus</name>
    <name type="synonym">Phialocephala scopiformis</name>
    <dbReference type="NCBI Taxonomy" id="149040"/>
    <lineage>
        <taxon>Eukaryota</taxon>
        <taxon>Fungi</taxon>
        <taxon>Dikarya</taxon>
        <taxon>Ascomycota</taxon>
        <taxon>Pezizomycotina</taxon>
        <taxon>Leotiomycetes</taxon>
        <taxon>Helotiales</taxon>
        <taxon>Mollisiaceae</taxon>
        <taxon>Mollisia</taxon>
    </lineage>
</organism>
<evidence type="ECO:0000313" key="2">
    <source>
        <dbReference type="Proteomes" id="UP000070700"/>
    </source>
</evidence>
<name>A0A194X6M6_MOLSC</name>